<comment type="caution">
    <text evidence="3">The sequence shown here is derived from an EMBL/GenBank/DDBJ whole genome shotgun (WGS) entry which is preliminary data.</text>
</comment>
<reference evidence="3 4" key="1">
    <citation type="submission" date="2018-04" db="EMBL/GenBank/DDBJ databases">
        <title>The genome of golden apple snail Pomacea canaliculata provides insight into stress tolerance and invasive adaptation.</title>
        <authorList>
            <person name="Liu C."/>
            <person name="Liu B."/>
            <person name="Ren Y."/>
            <person name="Zhang Y."/>
            <person name="Wang H."/>
            <person name="Li S."/>
            <person name="Jiang F."/>
            <person name="Yin L."/>
            <person name="Zhang G."/>
            <person name="Qian W."/>
            <person name="Fan W."/>
        </authorList>
    </citation>
    <scope>NUCLEOTIDE SEQUENCE [LARGE SCALE GENOMIC DNA]</scope>
    <source>
        <strain evidence="3">SZHN2017</strain>
        <tissue evidence="3">Muscle</tissue>
    </source>
</reference>
<protein>
    <recommendedName>
        <fullName evidence="5">CUB domain-containing protein</fullName>
    </recommendedName>
</protein>
<accession>A0A2T7P0F0</accession>
<keyword evidence="1" id="KW-0472">Membrane</keyword>
<evidence type="ECO:0000256" key="1">
    <source>
        <dbReference type="SAM" id="Phobius"/>
    </source>
</evidence>
<sequence length="250" mass="28026">MVLHLMVALVLSAFLSQTECQSSCAQLEFDTLENTDTTLAVTKNSRVVLTFYINTDKCNKSSSSNSFVIQLSKVQSAANTTENLLVCDILLQQQNCTVRYGASFCRCRSHIKGIVQFSQPFNDSHDSEHVWSWTEQGKLQERKVRFHIVFGEQSGVSFLMLAVGMVVTFVASVVFTSVIAVCIVKYRKGYQKYEPLMKDQINYPGYDAIVCPGDGGSGVEYNDYEEVESAFLVIGTNNVCDDRNPYLPRR</sequence>
<dbReference type="Proteomes" id="UP000245119">
    <property type="component" value="Linkage Group LG7"/>
</dbReference>
<evidence type="ECO:0000256" key="2">
    <source>
        <dbReference type="SAM" id="SignalP"/>
    </source>
</evidence>
<evidence type="ECO:0008006" key="5">
    <source>
        <dbReference type="Google" id="ProtNLM"/>
    </source>
</evidence>
<keyword evidence="4" id="KW-1185">Reference proteome</keyword>
<organism evidence="3 4">
    <name type="scientific">Pomacea canaliculata</name>
    <name type="common">Golden apple snail</name>
    <dbReference type="NCBI Taxonomy" id="400727"/>
    <lineage>
        <taxon>Eukaryota</taxon>
        <taxon>Metazoa</taxon>
        <taxon>Spiralia</taxon>
        <taxon>Lophotrochozoa</taxon>
        <taxon>Mollusca</taxon>
        <taxon>Gastropoda</taxon>
        <taxon>Caenogastropoda</taxon>
        <taxon>Architaenioglossa</taxon>
        <taxon>Ampullarioidea</taxon>
        <taxon>Ampullariidae</taxon>
        <taxon>Pomacea</taxon>
    </lineage>
</organism>
<proteinExistence type="predicted"/>
<keyword evidence="1" id="KW-0812">Transmembrane</keyword>
<gene>
    <name evidence="3" type="ORF">C0Q70_12040</name>
</gene>
<dbReference type="AlphaFoldDB" id="A0A2T7P0F0"/>
<evidence type="ECO:0000313" key="3">
    <source>
        <dbReference type="EMBL" id="PVD26892.1"/>
    </source>
</evidence>
<feature type="chain" id="PRO_5015656846" description="CUB domain-containing protein" evidence="2">
    <location>
        <begin position="21"/>
        <end position="250"/>
    </location>
</feature>
<feature type="signal peptide" evidence="2">
    <location>
        <begin position="1"/>
        <end position="20"/>
    </location>
</feature>
<evidence type="ECO:0000313" key="4">
    <source>
        <dbReference type="Proteomes" id="UP000245119"/>
    </source>
</evidence>
<keyword evidence="1" id="KW-1133">Transmembrane helix</keyword>
<name>A0A2T7P0F0_POMCA</name>
<feature type="transmembrane region" description="Helical" evidence="1">
    <location>
        <begin position="158"/>
        <end position="184"/>
    </location>
</feature>
<keyword evidence="2" id="KW-0732">Signal</keyword>
<dbReference type="EMBL" id="PZQS01000007">
    <property type="protein sequence ID" value="PVD26892.1"/>
    <property type="molecule type" value="Genomic_DNA"/>
</dbReference>